<dbReference type="InterPro" id="IPR053019">
    <property type="entry name" value="GATA_zinc_finger"/>
</dbReference>
<keyword evidence="2" id="KW-1133">Transmembrane helix</keyword>
<accession>A0A9C7C8T9</accession>
<organism evidence="3">
    <name type="scientific">Metapenaeus joyneri majanivirus</name>
    <dbReference type="NCBI Taxonomy" id="2984280"/>
    <lineage>
        <taxon>Viruses</taxon>
        <taxon>Viruses incertae sedis</taxon>
        <taxon>Naldaviricetes</taxon>
        <taxon>Nimaviridae</taxon>
    </lineage>
</organism>
<protein>
    <submittedName>
        <fullName evidence="3">Wsv115-like protein</fullName>
    </submittedName>
</protein>
<dbReference type="PANTHER" id="PTHR23353:SF23">
    <property type="entry name" value="PROTEIN HAIRLESS"/>
    <property type="match status" value="1"/>
</dbReference>
<evidence type="ECO:0000256" key="1">
    <source>
        <dbReference type="SAM" id="MobiDB-lite"/>
    </source>
</evidence>
<feature type="compositionally biased region" description="Acidic residues" evidence="1">
    <location>
        <begin position="796"/>
        <end position="809"/>
    </location>
</feature>
<feature type="region of interest" description="Disordered" evidence="1">
    <location>
        <begin position="791"/>
        <end position="826"/>
    </location>
</feature>
<reference evidence="3" key="1">
    <citation type="submission" date="2022-10" db="EMBL/GenBank/DDBJ databases">
        <title>Genome sequences of endogenous nimaviruses in decapod crustaceans.</title>
        <authorList>
            <person name="Kawato S."/>
            <person name="Nozaki R."/>
            <person name="Kondo H."/>
            <person name="Hirono I."/>
        </authorList>
    </citation>
    <scope>NUCLEOTIDE SEQUENCE</scope>
    <source>
        <strain evidence="3">Tokushima2020</strain>
    </source>
</reference>
<feature type="transmembrane region" description="Helical" evidence="2">
    <location>
        <begin position="945"/>
        <end position="967"/>
    </location>
</feature>
<feature type="region of interest" description="Disordered" evidence="1">
    <location>
        <begin position="336"/>
        <end position="393"/>
    </location>
</feature>
<feature type="transmembrane region" description="Helical" evidence="2">
    <location>
        <begin position="719"/>
        <end position="739"/>
    </location>
</feature>
<name>A0A9C7C8T9_9VIRU</name>
<dbReference type="PANTHER" id="PTHR23353">
    <property type="entry name" value="RAB-GAP/TBC-RELATED"/>
    <property type="match status" value="1"/>
</dbReference>
<dbReference type="EMBL" id="LC738878">
    <property type="protein sequence ID" value="BDT62801.1"/>
    <property type="molecule type" value="Genomic_DNA"/>
</dbReference>
<proteinExistence type="predicted"/>
<feature type="compositionally biased region" description="Low complexity" evidence="1">
    <location>
        <begin position="341"/>
        <end position="390"/>
    </location>
</feature>
<keyword evidence="2" id="KW-0812">Transmembrane</keyword>
<evidence type="ECO:0000313" key="3">
    <source>
        <dbReference type="EMBL" id="BDT62801.1"/>
    </source>
</evidence>
<feature type="transmembrane region" description="Helical" evidence="2">
    <location>
        <begin position="973"/>
        <end position="1000"/>
    </location>
</feature>
<keyword evidence="2" id="KW-0472">Membrane</keyword>
<evidence type="ECO:0000256" key="2">
    <source>
        <dbReference type="SAM" id="Phobius"/>
    </source>
</evidence>
<sequence length="1058" mass="121102">MPPSTISSSLPVGGYTEKNHADADLYSRTKLIQQQICSLVASEPLTYSFVNIENKGIEGWKSLGIEIERGQALAPFYNITYDTDKLDCSRFSCIPIDIRNNNNNNNGVKHCIYDKTPVIDVKFGLSDNDTFTACGESCYNYHKTIDPHTGLPKAGGNLMKKGSDGLCHYINQSLLLWGTVPISRTTQSGDIMTGYNDKFVPPFKVVDNGMYNNLEITNAYCQYFKRWFDPTKKECYRTTWMKFFHFSFGTAISNIFFPQDSNLIEQTRSKLNTRKLDLRHANVEKILGVPPIERLTKNEMNENMVEKIYNDHYDNEGNPLSLASLVTHSFLHNNEKEYDFNNNNNNNNNNTTTITNNNNNTTSTNNNNNTTSTNNNNNNNNNNDNNNNNTKLSSFLPQQLSQKELLYNEILTFIKNKNHQKNVNTGEMENLAEDIMEKLLDVAIQCKIHKLSDAEVRKIFLSKILRMNNKKNIKFSEYLQIFSLYNKIKGILFSDIKYSTDYIHHHNQELGHYHHNSLFKNDADLTMFIEDRYGFNHKSEQMSNPPEKRPAYIVKLVKSLVDSSNSKNKYEGLQNAISFLYHISPEVQDKLKNFAFKLWTDLHDLLSPKWERYNDDFSFSSNFFVLLMVDNAIQQSLSLMSKSCTKILQKITTDTIERLASRAALMTEDFLVSVFSRFVISSAERFAINYLIRGSVVLALQIFAKLVALAAGILDGIGILFLVAGILGLILDLALNMAWYDNVMTPKNLADHVNNYVKIFKSATNLTTGETAPVTPRELVEIAISSEVEGLNNETYNDDDDDDDNDDNDGNNNNNNNNKKEDKGQQQTHISYVEFLDKYFGEKPLIESKTDIFLQEAYFEYLGTKTMNSLGQPLGRNNNNNNKNQNLVSTYLDGGKKKLMKLLNIGSEYADVVSYNAPRVMVYELDKREDKKHYKNLENISKLQVISNLSVLGATLSVIIGCILLVYSYSQLWFINIFTFIFLISLIVYMFLLSISYSAVIMAKENVKNFIFYSRLFNLDEVEIMNHKDVESLKENATSVRFFFSEFTKPFMNFLAQE</sequence>